<evidence type="ECO:0000313" key="3">
    <source>
        <dbReference type="Proteomes" id="UP000710385"/>
    </source>
</evidence>
<evidence type="ECO:0000313" key="2">
    <source>
        <dbReference type="EMBL" id="MBE7524828.1"/>
    </source>
</evidence>
<protein>
    <recommendedName>
        <fullName evidence="4">SPOR domain-containing protein</fullName>
    </recommendedName>
</protein>
<sequence length="148" mass="15932">MNLSKNHKIGLIFASILALGSVACGGSVQTPAPSAPVLEKASAESPVFAPMHGITIVEGAPAPNTTRHRVVAQSAPKSRFSARNQGSCYFEVRGARFDSRDEALDFGREHRMNGAVVEERCDSLGRGYFAEFRDRNPMAVVTNIKIGE</sequence>
<dbReference type="PROSITE" id="PS51257">
    <property type="entry name" value="PROKAR_LIPOPROTEIN"/>
    <property type="match status" value="1"/>
</dbReference>
<evidence type="ECO:0008006" key="4">
    <source>
        <dbReference type="Google" id="ProtNLM"/>
    </source>
</evidence>
<reference evidence="2" key="1">
    <citation type="submission" date="2020-05" db="EMBL/GenBank/DDBJ databases">
        <title>High-Quality Genomes of Partial-Nitritation/Anammox System by Hierarchical Clustering Based Hybrid Assembly.</title>
        <authorList>
            <person name="Liu L."/>
            <person name="Wang Y."/>
            <person name="Che Y."/>
            <person name="Chen Y."/>
            <person name="Xia Y."/>
            <person name="Luo R."/>
            <person name="Cheng S.H."/>
            <person name="Zheng C."/>
            <person name="Zhang T."/>
        </authorList>
    </citation>
    <scope>NUCLEOTIDE SEQUENCE</scope>
    <source>
        <strain evidence="2">H1_PAT1</strain>
    </source>
</reference>
<gene>
    <name evidence="2" type="ORF">HS096_00300</name>
</gene>
<dbReference type="Proteomes" id="UP000710385">
    <property type="component" value="Unassembled WGS sequence"/>
</dbReference>
<dbReference type="AlphaFoldDB" id="A0A928Y566"/>
<keyword evidence="1" id="KW-0732">Signal</keyword>
<evidence type="ECO:0000256" key="1">
    <source>
        <dbReference type="SAM" id="SignalP"/>
    </source>
</evidence>
<feature type="chain" id="PRO_5037042818" description="SPOR domain-containing protein" evidence="1">
    <location>
        <begin position="24"/>
        <end position="148"/>
    </location>
</feature>
<accession>A0A928Y566</accession>
<organism evidence="2 3">
    <name type="scientific">candidate division WWE3 bacterium</name>
    <dbReference type="NCBI Taxonomy" id="2053526"/>
    <lineage>
        <taxon>Bacteria</taxon>
        <taxon>Katanobacteria</taxon>
    </lineage>
</organism>
<feature type="signal peptide" evidence="1">
    <location>
        <begin position="1"/>
        <end position="23"/>
    </location>
</feature>
<dbReference type="EMBL" id="JABTTY010000001">
    <property type="protein sequence ID" value="MBE7524828.1"/>
    <property type="molecule type" value="Genomic_DNA"/>
</dbReference>
<name>A0A928Y566_UNCKA</name>
<proteinExistence type="predicted"/>
<comment type="caution">
    <text evidence="2">The sequence shown here is derived from an EMBL/GenBank/DDBJ whole genome shotgun (WGS) entry which is preliminary data.</text>
</comment>